<name>A0AAV9WIX1_9PEZI</name>
<sequence length="175" mass="19136">MTPEGKKEQTFGTASIPSVPFDCFHIPSPDGEAQEWTLTGFSLTSTLDLQKLESPIYAGYPPRAIALWQLPGCESDSGIPIAVIRLWDETGTQTLESFAPIQYGNAEHYVLGISEIGARSFQEISEGSPLWDKLVVGEGMVEGDVFEIYTIFGENIYGDLHEAMVKAPVGSDNLY</sequence>
<evidence type="ECO:0000313" key="2">
    <source>
        <dbReference type="Proteomes" id="UP001370758"/>
    </source>
</evidence>
<accession>A0AAV9WIX1</accession>
<proteinExistence type="predicted"/>
<protein>
    <submittedName>
        <fullName evidence="1">Uncharacterized protein</fullName>
    </submittedName>
</protein>
<gene>
    <name evidence="1" type="ORF">TWF481_005263</name>
</gene>
<organism evidence="1 2">
    <name type="scientific">Arthrobotrys musiformis</name>
    <dbReference type="NCBI Taxonomy" id="47236"/>
    <lineage>
        <taxon>Eukaryota</taxon>
        <taxon>Fungi</taxon>
        <taxon>Dikarya</taxon>
        <taxon>Ascomycota</taxon>
        <taxon>Pezizomycotina</taxon>
        <taxon>Orbiliomycetes</taxon>
        <taxon>Orbiliales</taxon>
        <taxon>Orbiliaceae</taxon>
        <taxon>Arthrobotrys</taxon>
    </lineage>
</organism>
<keyword evidence="2" id="KW-1185">Reference proteome</keyword>
<dbReference type="AlphaFoldDB" id="A0AAV9WIX1"/>
<dbReference type="EMBL" id="JAVHJL010000003">
    <property type="protein sequence ID" value="KAK6506803.1"/>
    <property type="molecule type" value="Genomic_DNA"/>
</dbReference>
<evidence type="ECO:0000313" key="1">
    <source>
        <dbReference type="EMBL" id="KAK6506803.1"/>
    </source>
</evidence>
<dbReference type="Proteomes" id="UP001370758">
    <property type="component" value="Unassembled WGS sequence"/>
</dbReference>
<reference evidence="1 2" key="1">
    <citation type="submission" date="2023-08" db="EMBL/GenBank/DDBJ databases">
        <authorList>
            <person name="Palmer J.M."/>
        </authorList>
    </citation>
    <scope>NUCLEOTIDE SEQUENCE [LARGE SCALE GENOMIC DNA]</scope>
    <source>
        <strain evidence="1 2">TWF481</strain>
    </source>
</reference>
<comment type="caution">
    <text evidence="1">The sequence shown here is derived from an EMBL/GenBank/DDBJ whole genome shotgun (WGS) entry which is preliminary data.</text>
</comment>